<organism evidence="1 2">
    <name type="scientific">Macrococcus epidermidis</name>
    <dbReference type="NCBI Taxonomy" id="1902580"/>
    <lineage>
        <taxon>Bacteria</taxon>
        <taxon>Bacillati</taxon>
        <taxon>Bacillota</taxon>
        <taxon>Bacilli</taxon>
        <taxon>Bacillales</taxon>
        <taxon>Staphylococcaceae</taxon>
        <taxon>Macrococcus</taxon>
    </lineage>
</organism>
<accession>A0A327ZS05</accession>
<dbReference type="EMBL" id="PZJH01000002">
    <property type="protein sequence ID" value="RAK45052.1"/>
    <property type="molecule type" value="Genomic_DNA"/>
</dbReference>
<evidence type="ECO:0000313" key="1">
    <source>
        <dbReference type="EMBL" id="RAK45052.1"/>
    </source>
</evidence>
<dbReference type="Proteomes" id="UP000249808">
    <property type="component" value="Unassembled WGS sequence"/>
</dbReference>
<dbReference type="RefSeq" id="WP_111715705.1">
    <property type="nucleotide sequence ID" value="NZ_JBHSSR010000004.1"/>
</dbReference>
<evidence type="ECO:0000313" key="2">
    <source>
        <dbReference type="Proteomes" id="UP000249808"/>
    </source>
</evidence>
<comment type="caution">
    <text evidence="1">The sequence shown here is derived from an EMBL/GenBank/DDBJ whole genome shotgun (WGS) entry which is preliminary data.</text>
</comment>
<keyword evidence="2" id="KW-1185">Reference proteome</keyword>
<protein>
    <submittedName>
        <fullName evidence="1">Uncharacterized protein</fullName>
    </submittedName>
</protein>
<gene>
    <name evidence="1" type="ORF">BHU61_06995</name>
</gene>
<reference evidence="1 2" key="1">
    <citation type="journal article" date="2018" name="Front. Microbiol.">
        <title>Description and Comparative Genomics of Macrococcus caseolyticus subsp. hominis subsp. nov., Macrococcus goetzii sp. nov., Macrococcus epidermidis sp. nov., and Macrococcus bohemicus sp. nov., Novel Macrococci From Human Clinical Material With Virulence Potential and Suspected Uptake of Foreign DNA by Natural Transformation.</title>
        <authorList>
            <person name="Maslanova I."/>
            <person name="Wertheimer Z."/>
            <person name="Sedlacek I."/>
            <person name="Svec P."/>
            <person name="Indrakova A."/>
            <person name="Kovarovic V."/>
            <person name="Schumann P."/>
            <person name="Sproer C."/>
            <person name="Kralova S."/>
            <person name="Sedo O."/>
            <person name="Kristofova L."/>
            <person name="Vrbovska V."/>
            <person name="Fuzik T."/>
            <person name="Petras P."/>
            <person name="Zdrahal Z."/>
            <person name="Ruzickova V."/>
            <person name="Doskar J."/>
            <person name="Pantucek R."/>
        </authorList>
    </citation>
    <scope>NUCLEOTIDE SEQUENCE [LARGE SCALE GENOMIC DNA]</scope>
    <source>
        <strain evidence="1 2">01/688</strain>
    </source>
</reference>
<dbReference type="AlphaFoldDB" id="A0A327ZS05"/>
<proteinExistence type="predicted"/>
<sequence>MKKILLGILIAILALGAVLDTKDYVLGNKFDETKLYGDMGVLGSYGDTISDMENNLTEAGMDVASRSSRIYKLPNNHYYILQMFESFYRKSDYLYTGLIEIKNANETELTYPDNKLELIEVNKKFEQKSWKVNSKAGTFDFKVGKFGDVSDDDKQMMDDDGKHGLSIALTPKEGVITVGRDGIWFDNDKRKIGMQNAMKSYATEKEAVNAVKKDDFGKLIGVMQTKQMNFYVYRNQIDIFKEYTIIPVSLKDNKYTAGKYERFTYETDSIADIKAEEQVDNVNYTLRFQQSSDKFEKIANQLKDGDMHIAVKVRGESHAK</sequence>
<name>A0A327ZS05_9STAP</name>